<dbReference type="PROSITE" id="PS51318">
    <property type="entry name" value="TAT"/>
    <property type="match status" value="1"/>
</dbReference>
<dbReference type="InterPro" id="IPR006311">
    <property type="entry name" value="TAT_signal"/>
</dbReference>
<evidence type="ECO:0008006" key="5">
    <source>
        <dbReference type="Google" id="ProtNLM"/>
    </source>
</evidence>
<dbReference type="Proteomes" id="UP000051634">
    <property type="component" value="Unassembled WGS sequence"/>
</dbReference>
<dbReference type="AlphaFoldDB" id="A0A0T5Z2R8"/>
<dbReference type="Pfam" id="PF07394">
    <property type="entry name" value="DUF1501"/>
    <property type="match status" value="1"/>
</dbReference>
<dbReference type="EMBL" id="LMXI01000668">
    <property type="protein sequence ID" value="KRT56782.1"/>
    <property type="molecule type" value="Genomic_DNA"/>
</dbReference>
<name>A0A0T5Z2R8_9GAMM</name>
<accession>A0A0T5Z2R8</accession>
<evidence type="ECO:0000313" key="4">
    <source>
        <dbReference type="Proteomes" id="UP000051634"/>
    </source>
</evidence>
<dbReference type="InterPro" id="IPR010869">
    <property type="entry name" value="DUF1501"/>
</dbReference>
<evidence type="ECO:0000313" key="2">
    <source>
        <dbReference type="EMBL" id="KRT56782.1"/>
    </source>
</evidence>
<keyword evidence="4" id="KW-1185">Reference proteome</keyword>
<organism evidence="2 3">
    <name type="scientific">endosymbiont of Ridgeia piscesae</name>
    <dbReference type="NCBI Taxonomy" id="54398"/>
    <lineage>
        <taxon>Bacteria</taxon>
        <taxon>Pseudomonadati</taxon>
        <taxon>Pseudomonadota</taxon>
        <taxon>Gammaproteobacteria</taxon>
        <taxon>sulfur-oxidizing symbionts</taxon>
    </lineage>
</organism>
<dbReference type="Proteomes" id="UP000051276">
    <property type="component" value="Unassembled WGS sequence"/>
</dbReference>
<evidence type="ECO:0000313" key="1">
    <source>
        <dbReference type="EMBL" id="KRT54444.1"/>
    </source>
</evidence>
<sequence length="426" mass="46709">MKRREFLRLAGVAGMAAALPGWMRPGMAAQAYNGPILITLHAGGGWDQSSFCDPREDNTVNHWAANAPAGRAGNLRYAPFAENAEFFQRHHQRMLVINGIDLQSNGHGAAERNRSTGQLMTGYPSLNELLAGVHGQGMPMPFVRASGFSETAGVMPFTGLPDESLLRTMADPNWRDANRTFHKPSDIAIVRRFQLERLQAQRQRSDNLPRWQGKLDELYSARSGSGGLARLADVMPSSLDSTDLKGDRSSLVRDMHLFLVMAAAGMSVTGVFSSGGFDTHGNHDNNQAAALLRLTRGLDYLWSKAEQIGLADRLLVHVTSDVGRTPSYNSNNGKDYWSAGSELLMMQGVGWSDRIVGAGGPRHEKLAIDPRTLQLDSGGMLLQPRHIQSELRKLLGIDQHPLAQRFPLRAEPVSLFDPNRSTGIRV</sequence>
<dbReference type="OrthoDB" id="9783759at2"/>
<dbReference type="STRING" id="54398.Ga0074115_10582"/>
<reference evidence="3 4" key="1">
    <citation type="submission" date="2015-11" db="EMBL/GenBank/DDBJ databases">
        <title>The genome of Candidatus Endoriftia persephone in Ridgeia piscesae and population structure of the North Eastern Pacific vestimentiferan symbionts.</title>
        <authorList>
            <person name="Perez M."/>
            <person name="Juniper K.S."/>
        </authorList>
    </citation>
    <scope>NUCLEOTIDE SEQUENCE [LARGE SCALE GENOMIC DNA]</scope>
    <source>
        <strain evidence="2">Ind10</strain>
        <strain evidence="1">Ind11</strain>
    </source>
</reference>
<dbReference type="EMBL" id="LDXT01000091">
    <property type="protein sequence ID" value="KRT54444.1"/>
    <property type="molecule type" value="Genomic_DNA"/>
</dbReference>
<comment type="caution">
    <text evidence="2">The sequence shown here is derived from an EMBL/GenBank/DDBJ whole genome shotgun (WGS) entry which is preliminary data.</text>
</comment>
<protein>
    <recommendedName>
        <fullName evidence="5">Tat (Twin-arginine translocation) pathway signal sequence</fullName>
    </recommendedName>
</protein>
<dbReference type="RefSeq" id="WP_082626727.1">
    <property type="nucleotide sequence ID" value="NZ_KQ556875.1"/>
</dbReference>
<gene>
    <name evidence="1" type="ORF">Ga0074115_10582</name>
    <name evidence="2" type="ORF">Ga0076813_10262</name>
</gene>
<evidence type="ECO:0000313" key="3">
    <source>
        <dbReference type="Proteomes" id="UP000051276"/>
    </source>
</evidence>
<proteinExistence type="predicted"/>